<feature type="region of interest" description="Disordered" evidence="5">
    <location>
        <begin position="408"/>
        <end position="436"/>
    </location>
</feature>
<evidence type="ECO:0000256" key="5">
    <source>
        <dbReference type="SAM" id="MobiDB-lite"/>
    </source>
</evidence>
<keyword evidence="2 4" id="KW-0808">Transferase</keyword>
<evidence type="ECO:0000256" key="3">
    <source>
        <dbReference type="ARBA" id="ARBA00022777"/>
    </source>
</evidence>
<accession>A0A9P0CJW7</accession>
<evidence type="ECO:0000313" key="6">
    <source>
        <dbReference type="EMBL" id="CAH1100479.1"/>
    </source>
</evidence>
<evidence type="ECO:0000313" key="7">
    <source>
        <dbReference type="Proteomes" id="UP001153636"/>
    </source>
</evidence>
<dbReference type="EC" id="2.7.-.-" evidence="4"/>
<dbReference type="PANTHER" id="PTHR12400:SF21">
    <property type="entry name" value="KINASE"/>
    <property type="match status" value="1"/>
</dbReference>
<dbReference type="Proteomes" id="UP001153636">
    <property type="component" value="Chromosome 10"/>
</dbReference>
<evidence type="ECO:0000256" key="2">
    <source>
        <dbReference type="ARBA" id="ARBA00022679"/>
    </source>
</evidence>
<dbReference type="PANTHER" id="PTHR12400">
    <property type="entry name" value="INOSITOL POLYPHOSPHATE KINASE"/>
    <property type="match status" value="1"/>
</dbReference>
<comment type="similarity">
    <text evidence="1 4">Belongs to the inositol phosphokinase (IPK) family.</text>
</comment>
<evidence type="ECO:0000256" key="1">
    <source>
        <dbReference type="ARBA" id="ARBA00007374"/>
    </source>
</evidence>
<gene>
    <name evidence="6" type="ORF">PSYICH_LOCUS1601</name>
</gene>
<dbReference type="GO" id="GO:0005634">
    <property type="term" value="C:nucleus"/>
    <property type="evidence" value="ECO:0007669"/>
    <property type="project" value="TreeGrafter"/>
</dbReference>
<keyword evidence="7" id="KW-1185">Reference proteome</keyword>
<dbReference type="GO" id="GO:0032958">
    <property type="term" value="P:inositol phosphate biosynthetic process"/>
    <property type="evidence" value="ECO:0007669"/>
    <property type="project" value="InterPro"/>
</dbReference>
<sequence length="526" mass="59625">MVYLLTNWGMGENDTGKKKCAIPASTSTPFRRPEQNGCNNEVDLFPLNNQVGGHTRLMVLNPSTIVKPLNYRELDFYQNIQEQDIKNFVPKYKGVMQATLCNGSKIEKRYSPSFRDEHNKTKSDRKRKREVYKMRVHHTGNPKDVLKSISQTDNTNKQYFLMLENITSQYSHPCILDLKMGTRQHGDDASADKRRKQIAKCAASTSGSLGVRLCGMQVYDTERDCYNKRDKYWGRELNEDGFKHALCRFFDNGYGIRKSIVRKVVSKLQKLQRVIEKQSCYRFYSCSLLIVYEGSNEQPVTSEESFYSKVLKACCDDDFTPENLREVHYCYDADTSNSSDFNSAQEDVSQDALHRSFGEAAARGANSSTFFPISEETVFLNSSPSSSITPSSPIDSWMLYSNNSSSGEYTLPDQSNSSSSSNEENSESEMPTPKRNCKMQFVKELVEEEEEILTVPKRIFVEECAHSPCSDLASDVDVRIIDFAHTTFARNSDLVSKTVHQGPDGGFLTGLDSLQRLLSQIVDAEN</sequence>
<protein>
    <recommendedName>
        <fullName evidence="4">Kinase</fullName>
        <ecNumber evidence="4">2.7.-.-</ecNumber>
    </recommendedName>
</protein>
<dbReference type="InterPro" id="IPR005522">
    <property type="entry name" value="IPK"/>
</dbReference>
<organism evidence="6 7">
    <name type="scientific">Psylliodes chrysocephalus</name>
    <dbReference type="NCBI Taxonomy" id="3402493"/>
    <lineage>
        <taxon>Eukaryota</taxon>
        <taxon>Metazoa</taxon>
        <taxon>Ecdysozoa</taxon>
        <taxon>Arthropoda</taxon>
        <taxon>Hexapoda</taxon>
        <taxon>Insecta</taxon>
        <taxon>Pterygota</taxon>
        <taxon>Neoptera</taxon>
        <taxon>Endopterygota</taxon>
        <taxon>Coleoptera</taxon>
        <taxon>Polyphaga</taxon>
        <taxon>Cucujiformia</taxon>
        <taxon>Chrysomeloidea</taxon>
        <taxon>Chrysomelidae</taxon>
        <taxon>Galerucinae</taxon>
        <taxon>Alticini</taxon>
        <taxon>Psylliodes</taxon>
    </lineage>
</organism>
<dbReference type="GO" id="GO:0046854">
    <property type="term" value="P:phosphatidylinositol phosphate biosynthetic process"/>
    <property type="evidence" value="ECO:0007669"/>
    <property type="project" value="TreeGrafter"/>
</dbReference>
<evidence type="ECO:0000256" key="4">
    <source>
        <dbReference type="RuleBase" id="RU363090"/>
    </source>
</evidence>
<dbReference type="Gene3D" id="3.30.470.160">
    <property type="entry name" value="Inositol polyphosphate kinase"/>
    <property type="match status" value="1"/>
</dbReference>
<dbReference type="InterPro" id="IPR038286">
    <property type="entry name" value="IPK_sf"/>
</dbReference>
<proteinExistence type="inferred from homology"/>
<dbReference type="OrthoDB" id="2573163at2759"/>
<dbReference type="SUPFAM" id="SSF56104">
    <property type="entry name" value="SAICAR synthase-like"/>
    <property type="match status" value="1"/>
</dbReference>
<reference evidence="6" key="1">
    <citation type="submission" date="2022-01" db="EMBL/GenBank/DDBJ databases">
        <authorList>
            <person name="King R."/>
        </authorList>
    </citation>
    <scope>NUCLEOTIDE SEQUENCE</scope>
</reference>
<dbReference type="GO" id="GO:0005737">
    <property type="term" value="C:cytoplasm"/>
    <property type="evidence" value="ECO:0007669"/>
    <property type="project" value="TreeGrafter"/>
</dbReference>
<keyword evidence="3 4" id="KW-0418">Kinase</keyword>
<dbReference type="GO" id="GO:0000828">
    <property type="term" value="F:inositol hexakisphosphate kinase activity"/>
    <property type="evidence" value="ECO:0007669"/>
    <property type="project" value="TreeGrafter"/>
</dbReference>
<dbReference type="Pfam" id="PF03770">
    <property type="entry name" value="IPK"/>
    <property type="match status" value="1"/>
</dbReference>
<dbReference type="AlphaFoldDB" id="A0A9P0CJW7"/>
<name>A0A9P0CJW7_9CUCU</name>
<dbReference type="EMBL" id="OV651822">
    <property type="protein sequence ID" value="CAH1100479.1"/>
    <property type="molecule type" value="Genomic_DNA"/>
</dbReference>